<comment type="subcellular location">
    <subcellularLocation>
        <location evidence="1">Cytoplasm</location>
    </subcellularLocation>
</comment>
<dbReference type="STRING" id="224129.A0A1W4XA10"/>
<gene>
    <name evidence="5" type="primary">LOC108742240</name>
</gene>
<organism evidence="4 5">
    <name type="scientific">Agrilus planipennis</name>
    <name type="common">Emerald ash borer</name>
    <name type="synonym">Agrilus marcopoli</name>
    <dbReference type="NCBI Taxonomy" id="224129"/>
    <lineage>
        <taxon>Eukaryota</taxon>
        <taxon>Metazoa</taxon>
        <taxon>Ecdysozoa</taxon>
        <taxon>Arthropoda</taxon>
        <taxon>Hexapoda</taxon>
        <taxon>Insecta</taxon>
        <taxon>Pterygota</taxon>
        <taxon>Neoptera</taxon>
        <taxon>Endopterygota</taxon>
        <taxon>Coleoptera</taxon>
        <taxon>Polyphaga</taxon>
        <taxon>Elateriformia</taxon>
        <taxon>Buprestoidea</taxon>
        <taxon>Buprestidae</taxon>
        <taxon>Agrilinae</taxon>
        <taxon>Agrilus</taxon>
    </lineage>
</organism>
<keyword evidence="2" id="KW-0963">Cytoplasm</keyword>
<dbReference type="GO" id="GO:0005737">
    <property type="term" value="C:cytoplasm"/>
    <property type="evidence" value="ECO:0007669"/>
    <property type="project" value="UniProtKB-SubCell"/>
</dbReference>
<evidence type="ECO:0000256" key="2">
    <source>
        <dbReference type="ARBA" id="ARBA00022490"/>
    </source>
</evidence>
<dbReference type="GeneID" id="108742240"/>
<proteinExistence type="inferred from homology"/>
<dbReference type="PANTHER" id="PTHR21331:SF2">
    <property type="entry name" value="BRCA1-ASSOCIATED ATM ACTIVATOR 1"/>
    <property type="match status" value="1"/>
</dbReference>
<evidence type="ECO:0000256" key="1">
    <source>
        <dbReference type="ARBA" id="ARBA00004496"/>
    </source>
</evidence>
<dbReference type="InterPro" id="IPR011989">
    <property type="entry name" value="ARM-like"/>
</dbReference>
<protein>
    <submittedName>
        <fullName evidence="5">Uncharacterized protein LOC108742240 isoform X1</fullName>
    </submittedName>
</protein>
<dbReference type="GO" id="GO:0006974">
    <property type="term" value="P:DNA damage response"/>
    <property type="evidence" value="ECO:0007669"/>
    <property type="project" value="InterPro"/>
</dbReference>
<evidence type="ECO:0000313" key="5">
    <source>
        <dbReference type="RefSeq" id="XP_018332864.1"/>
    </source>
</evidence>
<dbReference type="AlphaFoldDB" id="A0A1W4XA10"/>
<dbReference type="KEGG" id="apln:108742240"/>
<sequence>MDMISVYNLKLKALLEKLLESQLQLKDDRNINILLSYLSGKDNAELGEALLNLPILVEWVQKAVEYWESLNNPALPVVLSFTFNLTALLVKCEYRFYLFSSKDYILRLCNILKSTVPLPPSNKLAYIKLLISLTSHKPGLNWLITSQFWKDGVNFCFTSETVYVQKEAYTFVYCLLKNSTEACDHFCSIVIKQILSQLIKPSNQNLNCINDLSAVQEIIHILKLVTFILQSFIKDKTFTPQRLKLPAIFIKDINLEQIICNLMLTLREPEFYHELASLMLVLNHLSLIIENQIDSIPTTELRKLYVKNLQLLTDHMNTCSVDQFLVMCHNGELYWNVLRPHLPKLDDIKANKCDMSMLYLIIHSVPLYSLAITSCSKSIIEEEDEIKELFYEEVIASMCESTLRTVYKIRDKCIKDEDQLFYICYKCLLNVERCQIFYDKPEATSIFRCVCHSYKDIIVSLKDKSGLVSKFMNRENFLCTIMNVITKFVTNFDITWTDAFEIVCLIDACLDYLNFMNWSPKIALGSLKMLRILISKGMTPSMVLLSDQAYETPLATVPVILYNKLHDPNWEIRDTSLEVLHTLAIIAQDKFPSFQNIIMSSNVTSLLIIICTGDGESYVRASALKCLQELAKIQQIWTKILVNENLPNKVVEIFENETEAIVRSEAATLMEVIYHYHTIQSELLHQVYTVMYYAATMDLHWEVQVKALGFWQTLIFKQLVNQGMIDGTFPSVTFSKENRKIVTLTEKEIQSRLIKVLHYLSKCGCLAVLLNAMHESSDLAVNKKAVKVTKKLLEVLRNHSIIPSSTIKCDSPSSPVCSLNNDIFEVKLNSPTSFANCSLLSDNVINQIVSSHDSSLLSNVYVCDSSKALTSSNVVKQEIKVVPPFEFLEFTKRDLDLLIVERQQWLNKLNDLTSLLDDMLKNYGDFNYVNEMDCY</sequence>
<dbReference type="GO" id="GO:0008283">
    <property type="term" value="P:cell population proliferation"/>
    <property type="evidence" value="ECO:0007669"/>
    <property type="project" value="InterPro"/>
</dbReference>
<dbReference type="Gene3D" id="1.25.10.10">
    <property type="entry name" value="Leucine-rich Repeat Variant"/>
    <property type="match status" value="1"/>
</dbReference>
<dbReference type="Proteomes" id="UP000192223">
    <property type="component" value="Unplaced"/>
</dbReference>
<dbReference type="InterPro" id="IPR038904">
    <property type="entry name" value="BRAT1"/>
</dbReference>
<comment type="similarity">
    <text evidence="3">Belongs to the BRAT1 family.</text>
</comment>
<evidence type="ECO:0000313" key="4">
    <source>
        <dbReference type="Proteomes" id="UP000192223"/>
    </source>
</evidence>
<evidence type="ECO:0000256" key="3">
    <source>
        <dbReference type="ARBA" id="ARBA00061308"/>
    </source>
</evidence>
<dbReference type="PANTHER" id="PTHR21331">
    <property type="entry name" value="BRCA1-ASSOCIATED ATM ACTIVATOR 1"/>
    <property type="match status" value="1"/>
</dbReference>
<reference evidence="5" key="1">
    <citation type="submission" date="2025-08" db="UniProtKB">
        <authorList>
            <consortium name="RefSeq"/>
        </authorList>
    </citation>
    <scope>IDENTIFICATION</scope>
    <source>
        <tissue evidence="5">Entire body</tissue>
    </source>
</reference>
<dbReference type="GO" id="GO:0005634">
    <property type="term" value="C:nucleus"/>
    <property type="evidence" value="ECO:0007669"/>
    <property type="project" value="TreeGrafter"/>
</dbReference>
<dbReference type="InParanoid" id="A0A1W4XA10"/>
<accession>A0A1W4XA10</accession>
<name>A0A1W4XA10_AGRPL</name>
<dbReference type="InterPro" id="IPR016024">
    <property type="entry name" value="ARM-type_fold"/>
</dbReference>
<dbReference type="OrthoDB" id="10057956at2759"/>
<dbReference type="RefSeq" id="XP_018332864.1">
    <property type="nucleotide sequence ID" value="XM_018477362.1"/>
</dbReference>
<keyword evidence="4" id="KW-1185">Reference proteome</keyword>
<dbReference type="SUPFAM" id="SSF48371">
    <property type="entry name" value="ARM repeat"/>
    <property type="match status" value="1"/>
</dbReference>
<dbReference type="FunCoup" id="A0A1W4XA10">
    <property type="interactions" value="514"/>
</dbReference>